<evidence type="ECO:0000256" key="10">
    <source>
        <dbReference type="ARBA" id="ARBA00023242"/>
    </source>
</evidence>
<dbReference type="CDD" id="cd17725">
    <property type="entry name" value="BRCT_XRCC1_rpt1"/>
    <property type="match status" value="1"/>
</dbReference>
<evidence type="ECO:0000313" key="17">
    <source>
        <dbReference type="EnsemblMetazoa" id="SMAR008333-PA"/>
    </source>
</evidence>
<dbReference type="FunFam" id="3.40.50.10190:FF:000008">
    <property type="entry name" value="X-ray repair cross complementing 1"/>
    <property type="match status" value="1"/>
</dbReference>
<keyword evidence="7" id="KW-0227">DNA damage</keyword>
<name>T1J406_STRMM</name>
<dbReference type="EMBL" id="JH431833">
    <property type="status" value="NOT_ANNOTATED_CDS"/>
    <property type="molecule type" value="Genomic_DNA"/>
</dbReference>
<dbReference type="OMA" id="PEWIYAI"/>
<comment type="function">
    <text evidence="11">Scaffold protein involved in DNA single-strand break repair by mediating the assembly of DNA break repair protein complexes. Negatively regulates ADP-ribosyltransferase activity of PARP1 during base-excision repair in order to prevent excessive PARP1 activity. Recognizes and binds poly-ADP-ribose chains: specifically binds auto-poly-ADP-ribosylated PARP1, limiting its activity.</text>
</comment>
<dbReference type="InterPro" id="IPR001357">
    <property type="entry name" value="BRCT_dom"/>
</dbReference>
<reference evidence="18" key="1">
    <citation type="submission" date="2011-05" db="EMBL/GenBank/DDBJ databases">
        <authorList>
            <person name="Richards S.R."/>
            <person name="Qu J."/>
            <person name="Jiang H."/>
            <person name="Jhangiani S.N."/>
            <person name="Agravi P."/>
            <person name="Goodspeed R."/>
            <person name="Gross S."/>
            <person name="Mandapat C."/>
            <person name="Jackson L."/>
            <person name="Mathew T."/>
            <person name="Pu L."/>
            <person name="Thornton R."/>
            <person name="Saada N."/>
            <person name="Wilczek-Boney K.B."/>
            <person name="Lee S."/>
            <person name="Kovar C."/>
            <person name="Wu Y."/>
            <person name="Scherer S.E."/>
            <person name="Worley K.C."/>
            <person name="Muzny D.M."/>
            <person name="Gibbs R."/>
        </authorList>
    </citation>
    <scope>NUCLEOTIDE SEQUENCE</scope>
    <source>
        <strain evidence="18">Brora</strain>
    </source>
</reference>
<evidence type="ECO:0000256" key="5">
    <source>
        <dbReference type="ARBA" id="ARBA00022553"/>
    </source>
</evidence>
<dbReference type="FunFam" id="3.40.50.10190:FF:000012">
    <property type="entry name" value="X-ray repair cross complementing 1"/>
    <property type="match status" value="1"/>
</dbReference>
<comment type="subunit">
    <text evidence="12">Homodimer. Interacts with polynucleotide kinase (PNK), DNA polymerase-beta (POLB) and DNA ligase III (LIG3). Interacts with APTX and APLF. Interacts with APEX1; the interaction is induced by SIRT1 and increases with the acetylated form of APEX1. Interacts with (poly-ADP-ribosylated) PARP1.</text>
</comment>
<evidence type="ECO:0000256" key="11">
    <source>
        <dbReference type="ARBA" id="ARBA00055460"/>
    </source>
</evidence>
<dbReference type="Gene3D" id="3.40.50.10190">
    <property type="entry name" value="BRCT domain"/>
    <property type="match status" value="2"/>
</dbReference>
<keyword evidence="3" id="KW-0158">Chromosome</keyword>
<evidence type="ECO:0000256" key="6">
    <source>
        <dbReference type="ARBA" id="ARBA00022737"/>
    </source>
</evidence>
<evidence type="ECO:0000256" key="3">
    <source>
        <dbReference type="ARBA" id="ARBA00022454"/>
    </source>
</evidence>
<dbReference type="FunFam" id="2.60.120.260:FF:000025">
    <property type="entry name" value="DNA repair protein XRCC1 isoform X1"/>
    <property type="match status" value="1"/>
</dbReference>
<keyword evidence="6" id="KW-0677">Repeat</keyword>
<dbReference type="eggNOG" id="KOG3226">
    <property type="taxonomic scope" value="Eukaryota"/>
</dbReference>
<dbReference type="AlphaFoldDB" id="T1J406"/>
<keyword evidence="5" id="KW-0597">Phosphoprotein</keyword>
<dbReference type="PhylomeDB" id="T1J406"/>
<evidence type="ECO:0000256" key="9">
    <source>
        <dbReference type="ARBA" id="ARBA00023204"/>
    </source>
</evidence>
<keyword evidence="9" id="KW-0234">DNA repair</keyword>
<evidence type="ECO:0000313" key="18">
    <source>
        <dbReference type="Proteomes" id="UP000014500"/>
    </source>
</evidence>
<dbReference type="GO" id="GO:0003684">
    <property type="term" value="F:damaged DNA binding"/>
    <property type="evidence" value="ECO:0007669"/>
    <property type="project" value="InterPro"/>
</dbReference>
<dbReference type="EnsemblMetazoa" id="SMAR008333-RA">
    <property type="protein sequence ID" value="SMAR008333-PA"/>
    <property type="gene ID" value="SMAR008333"/>
</dbReference>
<dbReference type="PROSITE" id="PS50172">
    <property type="entry name" value="BRCT"/>
    <property type="match status" value="2"/>
</dbReference>
<accession>T1J406</accession>
<dbReference type="PANTHER" id="PTHR11370:SF5">
    <property type="entry name" value="DNA REPAIR PROTEIN XRCC1"/>
    <property type="match status" value="1"/>
</dbReference>
<evidence type="ECO:0000259" key="16">
    <source>
        <dbReference type="PROSITE" id="PS50172"/>
    </source>
</evidence>
<sequence length="668" mass="75182">MPQIKFKQVVSFSSEDRNFSADNLLKDDHYRKWKCAKSADKSAFVILQFEKAQEIHAIDIGNESSAFIEVLVNRSHSTQDFQVLLVTSSFMSPTESKSASNLNRVRMFTNDKFTQQISKEKWDLIKIVCTQPFNKALQFGLSFIKCHSPPTDVNDNKTLTSTKVQNTLRLGLFALKDDEESSQEIKPGSFFATRKDRLSDKAENKPSSAQVSSPVKAVTTKAERLRKGPSPDVKPTKNTGGGAVVGCSTPKLATGPCAKFWLDWTMGKVCQSGLRRFTYKQTNITTKMKLWYNAFRYTTSNGNKQVTNASSKLKVDTPITPTTKAVKIPTNTSNTTKKPLRTPKKQDDSSSKRQKTGEKSFSSKRNCPFERIMSGVVFALSGFQNPYRSELREKALEMGAKYRPDWDHLCTHLICAFINTPKFIQVRGKGGRIVSQNWITDCYDKKKKLSWKLYRMSDSGSGDDTSEDDVTDVGTSSKNVKHDSSTAGNVSFASASPMGGIKDEEEDASLITSSVASDTQPISSDECDTEEEIHKVNEKVKENRNIDSDEAYDAETDLEDECAIESENGFFLGDLPDYFNGCRFFLYGDFDAAMRRLIVRYIVAFKGLIEDYMNDKVEYVVTQKEWDENFDEALKENGKLTFVKPTWIFACRDNGKLVSHQQHVVEAM</sequence>
<evidence type="ECO:0000256" key="7">
    <source>
        <dbReference type="ARBA" id="ARBA00022763"/>
    </source>
</evidence>
<feature type="region of interest" description="Disordered" evidence="15">
    <location>
        <begin position="457"/>
        <end position="498"/>
    </location>
</feature>
<dbReference type="GO" id="GO:0005694">
    <property type="term" value="C:chromosome"/>
    <property type="evidence" value="ECO:0007669"/>
    <property type="project" value="UniProtKB-SubCell"/>
</dbReference>
<evidence type="ECO:0000256" key="2">
    <source>
        <dbReference type="ARBA" id="ARBA00004286"/>
    </source>
</evidence>
<dbReference type="Pfam" id="PF01834">
    <property type="entry name" value="XRCC1_N"/>
    <property type="match status" value="1"/>
</dbReference>
<organism evidence="17 18">
    <name type="scientific">Strigamia maritima</name>
    <name type="common">European centipede</name>
    <name type="synonym">Geophilus maritimus</name>
    <dbReference type="NCBI Taxonomy" id="126957"/>
    <lineage>
        <taxon>Eukaryota</taxon>
        <taxon>Metazoa</taxon>
        <taxon>Ecdysozoa</taxon>
        <taxon>Arthropoda</taxon>
        <taxon>Myriapoda</taxon>
        <taxon>Chilopoda</taxon>
        <taxon>Pleurostigmophora</taxon>
        <taxon>Geophilomorpha</taxon>
        <taxon>Linotaeniidae</taxon>
        <taxon>Strigamia</taxon>
    </lineage>
</organism>
<evidence type="ECO:0000256" key="15">
    <source>
        <dbReference type="SAM" id="MobiDB-lite"/>
    </source>
</evidence>
<dbReference type="SUPFAM" id="SSF52113">
    <property type="entry name" value="BRCT domain"/>
    <property type="match status" value="2"/>
</dbReference>
<feature type="region of interest" description="Disordered" evidence="15">
    <location>
        <begin position="320"/>
        <end position="363"/>
    </location>
</feature>
<keyword evidence="18" id="KW-1185">Reference proteome</keyword>
<feature type="compositionally biased region" description="Polar residues" evidence="15">
    <location>
        <begin position="485"/>
        <end position="494"/>
    </location>
</feature>
<keyword evidence="4" id="KW-1017">Isopeptide bond</keyword>
<feature type="domain" description="BRCT" evidence="16">
    <location>
        <begin position="368"/>
        <end position="456"/>
    </location>
</feature>
<keyword evidence="10" id="KW-0539">Nucleus</keyword>
<dbReference type="Gene3D" id="2.60.120.260">
    <property type="entry name" value="Galactose-binding domain-like"/>
    <property type="match status" value="1"/>
</dbReference>
<comment type="subcellular location">
    <subcellularLocation>
        <location evidence="2">Chromosome</location>
    </subcellularLocation>
    <subcellularLocation>
        <location evidence="1">Nucleus</location>
    </subcellularLocation>
</comment>
<dbReference type="HOGENOM" id="CLU_030026_0_0_1"/>
<dbReference type="STRING" id="126957.T1J406"/>
<dbReference type="GO" id="GO:0000012">
    <property type="term" value="P:single strand break repair"/>
    <property type="evidence" value="ECO:0007669"/>
    <property type="project" value="InterPro"/>
</dbReference>
<dbReference type="Proteomes" id="UP000014500">
    <property type="component" value="Unassembled WGS sequence"/>
</dbReference>
<feature type="compositionally biased region" description="Polar residues" evidence="15">
    <location>
        <begin position="320"/>
        <end position="337"/>
    </location>
</feature>
<dbReference type="GO" id="GO:0006284">
    <property type="term" value="P:base-excision repair"/>
    <property type="evidence" value="ECO:0007669"/>
    <property type="project" value="InterPro"/>
</dbReference>
<feature type="compositionally biased region" description="Basic and acidic residues" evidence="15">
    <location>
        <begin position="344"/>
        <end position="358"/>
    </location>
</feature>
<evidence type="ECO:0000256" key="13">
    <source>
        <dbReference type="ARBA" id="ARBA00068212"/>
    </source>
</evidence>
<evidence type="ECO:0000256" key="14">
    <source>
        <dbReference type="ARBA" id="ARBA00079580"/>
    </source>
</evidence>
<reference evidence="17" key="2">
    <citation type="submission" date="2015-02" db="UniProtKB">
        <authorList>
            <consortium name="EnsemblMetazoa"/>
        </authorList>
    </citation>
    <scope>IDENTIFICATION</scope>
</reference>
<keyword evidence="8" id="KW-0832">Ubl conjugation</keyword>
<dbReference type="GO" id="GO:0006303">
    <property type="term" value="P:double-strand break repair via nonhomologous end joining"/>
    <property type="evidence" value="ECO:0007669"/>
    <property type="project" value="InterPro"/>
</dbReference>
<evidence type="ECO:0000256" key="8">
    <source>
        <dbReference type="ARBA" id="ARBA00022843"/>
    </source>
</evidence>
<feature type="region of interest" description="Disordered" evidence="15">
    <location>
        <begin position="197"/>
        <end position="240"/>
    </location>
</feature>
<evidence type="ECO:0000256" key="4">
    <source>
        <dbReference type="ARBA" id="ARBA00022499"/>
    </source>
</evidence>
<dbReference type="CDD" id="cd17707">
    <property type="entry name" value="BRCT_XRCC1_rpt2"/>
    <property type="match status" value="1"/>
</dbReference>
<dbReference type="Pfam" id="PF16589">
    <property type="entry name" value="BRCT_2"/>
    <property type="match status" value="1"/>
</dbReference>
<dbReference type="InterPro" id="IPR036420">
    <property type="entry name" value="BRCT_dom_sf"/>
</dbReference>
<protein>
    <recommendedName>
        <fullName evidence="13">DNA repair protein XRCC1</fullName>
    </recommendedName>
    <alternativeName>
        <fullName evidence="14">X-ray repair cross-complementing protein 1</fullName>
    </alternativeName>
</protein>
<dbReference type="PANTHER" id="PTHR11370">
    <property type="entry name" value="DNA-REPAIR PROTEIN XRCC1"/>
    <property type="match status" value="1"/>
</dbReference>
<dbReference type="Pfam" id="PF00533">
    <property type="entry name" value="BRCT"/>
    <property type="match status" value="1"/>
</dbReference>
<dbReference type="GO" id="GO:0005634">
    <property type="term" value="C:nucleus"/>
    <property type="evidence" value="ECO:0007669"/>
    <property type="project" value="UniProtKB-SubCell"/>
</dbReference>
<proteinExistence type="predicted"/>
<dbReference type="InterPro" id="IPR008979">
    <property type="entry name" value="Galactose-bd-like_sf"/>
</dbReference>
<dbReference type="InterPro" id="IPR002706">
    <property type="entry name" value="Xrcc1_N"/>
</dbReference>
<dbReference type="SUPFAM" id="SSF49785">
    <property type="entry name" value="Galactose-binding domain-like"/>
    <property type="match status" value="1"/>
</dbReference>
<evidence type="ECO:0000256" key="1">
    <source>
        <dbReference type="ARBA" id="ARBA00004123"/>
    </source>
</evidence>
<evidence type="ECO:0000256" key="12">
    <source>
        <dbReference type="ARBA" id="ARBA00064453"/>
    </source>
</evidence>
<feature type="domain" description="BRCT" evidence="16">
    <location>
        <begin position="574"/>
        <end position="665"/>
    </location>
</feature>
<dbReference type="InterPro" id="IPR045080">
    <property type="entry name" value="BRCT_XRCC1_rpt1"/>
</dbReference>
<dbReference type="SMART" id="SM00292">
    <property type="entry name" value="BRCT"/>
    <property type="match status" value="2"/>
</dbReference>